<dbReference type="PANTHER" id="PTHR10994">
    <property type="entry name" value="RETICULON"/>
    <property type="match status" value="1"/>
</dbReference>
<name>A0A164Z552_DAUCS</name>
<evidence type="ECO:0000256" key="1">
    <source>
        <dbReference type="ARBA" id="ARBA00004477"/>
    </source>
</evidence>
<feature type="region of interest" description="Disordered" evidence="7">
    <location>
        <begin position="1"/>
        <end position="77"/>
    </location>
</feature>
<evidence type="ECO:0000256" key="4">
    <source>
        <dbReference type="ARBA" id="ARBA00022989"/>
    </source>
</evidence>
<evidence type="ECO:0000256" key="5">
    <source>
        <dbReference type="ARBA" id="ARBA00023136"/>
    </source>
</evidence>
<dbReference type="InterPro" id="IPR003388">
    <property type="entry name" value="Reticulon"/>
</dbReference>
<feature type="compositionally biased region" description="Basic and acidic residues" evidence="7">
    <location>
        <begin position="57"/>
        <end position="72"/>
    </location>
</feature>
<organism evidence="8 9">
    <name type="scientific">Daucus carota subsp. sativus</name>
    <name type="common">Carrot</name>
    <dbReference type="NCBI Taxonomy" id="79200"/>
    <lineage>
        <taxon>Eukaryota</taxon>
        <taxon>Viridiplantae</taxon>
        <taxon>Streptophyta</taxon>
        <taxon>Embryophyta</taxon>
        <taxon>Tracheophyta</taxon>
        <taxon>Spermatophyta</taxon>
        <taxon>Magnoliopsida</taxon>
        <taxon>eudicotyledons</taxon>
        <taxon>Gunneridae</taxon>
        <taxon>Pentapetalae</taxon>
        <taxon>asterids</taxon>
        <taxon>campanulids</taxon>
        <taxon>Apiales</taxon>
        <taxon>Apiaceae</taxon>
        <taxon>Apioideae</taxon>
        <taxon>Scandiceae</taxon>
        <taxon>Daucinae</taxon>
        <taxon>Daucus</taxon>
        <taxon>Daucus sect. Daucus</taxon>
    </lineage>
</organism>
<feature type="compositionally biased region" description="Acidic residues" evidence="7">
    <location>
        <begin position="1"/>
        <end position="10"/>
    </location>
</feature>
<reference evidence="8" key="2">
    <citation type="submission" date="2022-03" db="EMBL/GenBank/DDBJ databases">
        <title>Draft title - Genomic analysis of global carrot germplasm unveils the trajectory of domestication and the origin of high carotenoid orange carrot.</title>
        <authorList>
            <person name="Iorizzo M."/>
            <person name="Ellison S."/>
            <person name="Senalik D."/>
            <person name="Macko-Podgorni A."/>
            <person name="Grzebelus D."/>
            <person name="Bostan H."/>
            <person name="Rolling W."/>
            <person name="Curaba J."/>
            <person name="Simon P."/>
        </authorList>
    </citation>
    <scope>NUCLEOTIDE SEQUENCE</scope>
    <source>
        <tissue evidence="8">Leaf</tissue>
    </source>
</reference>
<dbReference type="Proteomes" id="UP000077755">
    <property type="component" value="Chromosome 5"/>
</dbReference>
<dbReference type="GO" id="GO:0009617">
    <property type="term" value="P:response to bacterium"/>
    <property type="evidence" value="ECO:0007669"/>
    <property type="project" value="InterPro"/>
</dbReference>
<keyword evidence="4 6" id="KW-1133">Transmembrane helix</keyword>
<sequence>MAENQPDDVDVGEKSLGSVPKDEMALVHDRESEDLVEKNQENDNASNSSTTTMDAPGHNREESGTGHDRHVSFDTSVSHSRSLKKNRLFGRQKPVHTVLGGGRSADVILWRNKQLSASMLAASTVIWLLFEHVGYHVLSFVCNSLILTLAALFLWSNLSSFLNKSPPVFPELSLPEDVTMRVALRLRSYINTVLQLFWDVASKRDVKKFLYAILGLWVVSVVGSWFHFLTLVYIISVVVLTVPWLYEKNEDTVDDYAKKATGKLKRQYDALDDKVLRKLPKIPSFRKDKKQD</sequence>
<dbReference type="OMA" id="WFYEKHE"/>
<dbReference type="Pfam" id="PF02453">
    <property type="entry name" value="Reticulon"/>
    <property type="match status" value="1"/>
</dbReference>
<dbReference type="EMBL" id="CP093347">
    <property type="protein sequence ID" value="WOH01885.1"/>
    <property type="molecule type" value="Genomic_DNA"/>
</dbReference>
<dbReference type="Gramene" id="KZM95347">
    <property type="protein sequence ID" value="KZM95347"/>
    <property type="gene ID" value="DCAR_018589"/>
</dbReference>
<keyword evidence="5 6" id="KW-0472">Membrane</keyword>
<feature type="compositionally biased region" description="Polar residues" evidence="7">
    <location>
        <begin position="42"/>
        <end position="53"/>
    </location>
</feature>
<feature type="transmembrane region" description="Helical" evidence="6">
    <location>
        <begin position="209"/>
        <end position="242"/>
    </location>
</feature>
<feature type="transmembrane region" description="Helical" evidence="6">
    <location>
        <begin position="136"/>
        <end position="155"/>
    </location>
</feature>
<proteinExistence type="predicted"/>
<keyword evidence="2 6" id="KW-0812">Transmembrane</keyword>
<feature type="compositionally biased region" description="Basic and acidic residues" evidence="7">
    <location>
        <begin position="20"/>
        <end position="41"/>
    </location>
</feature>
<evidence type="ECO:0000313" key="8">
    <source>
        <dbReference type="EMBL" id="WOH01885.1"/>
    </source>
</evidence>
<evidence type="ECO:0000256" key="6">
    <source>
        <dbReference type="RuleBase" id="RU363132"/>
    </source>
</evidence>
<evidence type="ECO:0000256" key="7">
    <source>
        <dbReference type="SAM" id="MobiDB-lite"/>
    </source>
</evidence>
<dbReference type="GO" id="GO:0005789">
    <property type="term" value="C:endoplasmic reticulum membrane"/>
    <property type="evidence" value="ECO:0007669"/>
    <property type="project" value="UniProtKB-SubCell"/>
</dbReference>
<keyword evidence="9" id="KW-1185">Reference proteome</keyword>
<reference evidence="8" key="1">
    <citation type="journal article" date="2016" name="Nat. Genet.">
        <title>A high-quality carrot genome assembly provides new insights into carotenoid accumulation and asterid genome evolution.</title>
        <authorList>
            <person name="Iorizzo M."/>
            <person name="Ellison S."/>
            <person name="Senalik D."/>
            <person name="Zeng P."/>
            <person name="Satapoomin P."/>
            <person name="Huang J."/>
            <person name="Bowman M."/>
            <person name="Iovene M."/>
            <person name="Sanseverino W."/>
            <person name="Cavagnaro P."/>
            <person name="Yildiz M."/>
            <person name="Macko-Podgorni A."/>
            <person name="Moranska E."/>
            <person name="Grzebelus E."/>
            <person name="Grzebelus D."/>
            <person name="Ashrafi H."/>
            <person name="Zheng Z."/>
            <person name="Cheng S."/>
            <person name="Spooner D."/>
            <person name="Van Deynze A."/>
            <person name="Simon P."/>
        </authorList>
    </citation>
    <scope>NUCLEOTIDE SEQUENCE</scope>
    <source>
        <tissue evidence="8">Leaf</tissue>
    </source>
</reference>
<gene>
    <name evidence="8" type="ORF">DCAR_0521271</name>
</gene>
<accession>A0A164Z552</accession>
<evidence type="ECO:0000313" key="9">
    <source>
        <dbReference type="Proteomes" id="UP000077755"/>
    </source>
</evidence>
<protein>
    <recommendedName>
        <fullName evidence="6">Reticulon-like protein</fullName>
    </recommendedName>
</protein>
<dbReference type="InterPro" id="IPR045064">
    <property type="entry name" value="Reticulon-like"/>
</dbReference>
<dbReference type="PROSITE" id="PS50845">
    <property type="entry name" value="RETICULON"/>
    <property type="match status" value="1"/>
</dbReference>
<evidence type="ECO:0000256" key="2">
    <source>
        <dbReference type="ARBA" id="ARBA00022692"/>
    </source>
</evidence>
<dbReference type="KEGG" id="dcr:108219916"/>
<comment type="subcellular location">
    <subcellularLocation>
        <location evidence="1 6">Endoplasmic reticulum membrane</location>
        <topology evidence="1 6">Multi-pass membrane protein</topology>
    </subcellularLocation>
</comment>
<dbReference type="AlphaFoldDB" id="A0A164Z552"/>
<dbReference type="OrthoDB" id="567788at2759"/>
<keyword evidence="3 6" id="KW-0256">Endoplasmic reticulum</keyword>
<dbReference type="PANTHER" id="PTHR10994:SF177">
    <property type="entry name" value="RETICULON-LIKE PROTEIN B15"/>
    <property type="match status" value="1"/>
</dbReference>
<evidence type="ECO:0000256" key="3">
    <source>
        <dbReference type="ARBA" id="ARBA00022824"/>
    </source>
</evidence>